<evidence type="ECO:0000313" key="3">
    <source>
        <dbReference type="Proteomes" id="UP001214201"/>
    </source>
</evidence>
<gene>
    <name evidence="2" type="ORF">K6978_15065</name>
</gene>
<proteinExistence type="predicted"/>
<evidence type="ECO:0000313" key="2">
    <source>
        <dbReference type="EMBL" id="WDM70698.1"/>
    </source>
</evidence>
<dbReference type="Proteomes" id="UP001214201">
    <property type="component" value="Chromosome"/>
</dbReference>
<dbReference type="RefSeq" id="WP_159407481.1">
    <property type="nucleotide sequence ID" value="NZ_CP033326.1"/>
</dbReference>
<keyword evidence="3" id="KW-1185">Reference proteome</keyword>
<sequence>MSDAQESRYAALARRVVEAHAAQLLHDVQRINERTLRELGPLPRGGLPVQVKRKPKPAPWAQPVQHSTPPHADAPPGPHLATAEREDLAMSKPTTSSIENGLPAPPVPQKLRELLKDYPELIERLQQQLNFAVRRPSKVTPPFEWAIWMLEDELGSFISEAREELERAQANGDAEAINMAEEKERVTRHARSKNRGMSDLEQLWNYIEVHKESLI</sequence>
<reference evidence="2 3" key="1">
    <citation type="submission" date="2021-08" db="EMBL/GenBank/DDBJ databases">
        <title>Genome sequences of Xanthomonas cucurbitae isolates from 5 Midwestern US states.</title>
        <authorList>
            <person name="Hind S.R."/>
        </authorList>
    </citation>
    <scope>NUCLEOTIDE SEQUENCE [LARGE SCALE GENOMIC DNA]</scope>
    <source>
        <strain evidence="2 3">OH_261</strain>
    </source>
</reference>
<organism evidence="2 3">
    <name type="scientific">Xanthomonas cucurbitae</name>
    <dbReference type="NCBI Taxonomy" id="56453"/>
    <lineage>
        <taxon>Bacteria</taxon>
        <taxon>Pseudomonadati</taxon>
        <taxon>Pseudomonadota</taxon>
        <taxon>Gammaproteobacteria</taxon>
        <taxon>Lysobacterales</taxon>
        <taxon>Lysobacteraceae</taxon>
        <taxon>Xanthomonas</taxon>
    </lineage>
</organism>
<evidence type="ECO:0000256" key="1">
    <source>
        <dbReference type="SAM" id="MobiDB-lite"/>
    </source>
</evidence>
<feature type="compositionally biased region" description="Low complexity" evidence="1">
    <location>
        <begin position="39"/>
        <end position="48"/>
    </location>
</feature>
<accession>A0ABY7Y9Z5</accession>
<feature type="region of interest" description="Disordered" evidence="1">
    <location>
        <begin position="39"/>
        <end position="80"/>
    </location>
</feature>
<dbReference type="EMBL" id="CP082214">
    <property type="protein sequence ID" value="WDM70698.1"/>
    <property type="molecule type" value="Genomic_DNA"/>
</dbReference>
<name>A0ABY7Y9Z5_9XANT</name>
<protein>
    <submittedName>
        <fullName evidence="2">Uncharacterized protein</fullName>
    </submittedName>
</protein>